<evidence type="ECO:0000256" key="2">
    <source>
        <dbReference type="ARBA" id="ARBA00005968"/>
    </source>
</evidence>
<dbReference type="FunFam" id="2.60.40.10:FF:002167">
    <property type="entry name" value="Transglutaminase, isoform B"/>
    <property type="match status" value="1"/>
</dbReference>
<keyword evidence="4" id="KW-0479">Metal-binding</keyword>
<feature type="domain" description="Transglutaminase-like" evidence="9">
    <location>
        <begin position="1069"/>
        <end position="1166"/>
    </location>
</feature>
<dbReference type="EC" id="2.3.2.13" evidence="7"/>
<dbReference type="GO" id="GO:0046872">
    <property type="term" value="F:metal ion binding"/>
    <property type="evidence" value="ECO:0007669"/>
    <property type="project" value="UniProtKB-KW"/>
</dbReference>
<evidence type="ECO:0000256" key="4">
    <source>
        <dbReference type="ARBA" id="ARBA00022723"/>
    </source>
</evidence>
<evidence type="ECO:0000256" key="7">
    <source>
        <dbReference type="ARBA" id="ARBA00024222"/>
    </source>
</evidence>
<protein>
    <recommendedName>
        <fullName evidence="7">protein-glutamine gamma-glutamyltransferase</fullName>
        <ecNumber evidence="7">2.3.2.13</ecNumber>
    </recommendedName>
</protein>
<evidence type="ECO:0000256" key="1">
    <source>
        <dbReference type="ARBA" id="ARBA00001913"/>
    </source>
</evidence>
<comment type="similarity">
    <text evidence="2">Belongs to the transglutaminase superfamily. Transglutaminase family.</text>
</comment>
<dbReference type="FunFam" id="2.60.40.10:FF:000090">
    <property type="entry name" value="Protein-glutamine gamma-glutamyltransferase 2"/>
    <property type="match status" value="1"/>
</dbReference>
<dbReference type="InterPro" id="IPR008958">
    <property type="entry name" value="Transglutaminase_C"/>
</dbReference>
<dbReference type="Gene3D" id="3.90.260.10">
    <property type="entry name" value="Transglutaminase-like"/>
    <property type="match status" value="2"/>
</dbReference>
<dbReference type="STRING" id="112268.A0A182WGZ0"/>
<keyword evidence="5" id="KW-0106">Calcium</keyword>
<dbReference type="SMART" id="SM00460">
    <property type="entry name" value="TGc"/>
    <property type="match status" value="2"/>
</dbReference>
<dbReference type="Proteomes" id="UP000075920">
    <property type="component" value="Unassembled WGS sequence"/>
</dbReference>
<name>A0A182WGZ0_9DIPT</name>
<proteinExistence type="inferred from homology"/>
<dbReference type="InterPro" id="IPR013783">
    <property type="entry name" value="Ig-like_fold"/>
</dbReference>
<feature type="domain" description="Transglutaminase-like" evidence="9">
    <location>
        <begin position="315"/>
        <end position="409"/>
    </location>
</feature>
<evidence type="ECO:0000256" key="8">
    <source>
        <dbReference type="ARBA" id="ARBA00051843"/>
    </source>
</evidence>
<keyword evidence="3" id="KW-0808">Transferase</keyword>
<dbReference type="InterPro" id="IPR001102">
    <property type="entry name" value="Transglutaminase_N"/>
</dbReference>
<dbReference type="GO" id="GO:0003810">
    <property type="term" value="F:protein-glutamine gamma-glutamyltransferase activity"/>
    <property type="evidence" value="ECO:0007669"/>
    <property type="project" value="UniProtKB-EC"/>
</dbReference>
<keyword evidence="6" id="KW-0012">Acyltransferase</keyword>
<evidence type="ECO:0000259" key="9">
    <source>
        <dbReference type="SMART" id="SM00460"/>
    </source>
</evidence>
<evidence type="ECO:0000256" key="3">
    <source>
        <dbReference type="ARBA" id="ARBA00022679"/>
    </source>
</evidence>
<dbReference type="InterPro" id="IPR050779">
    <property type="entry name" value="Transglutaminase"/>
</dbReference>
<evidence type="ECO:0000313" key="10">
    <source>
        <dbReference type="EnsemblMetazoa" id="AMIN009642-PA"/>
    </source>
</evidence>
<dbReference type="InterPro" id="IPR002931">
    <property type="entry name" value="Transglutaminase-like"/>
</dbReference>
<dbReference type="InterPro" id="IPR036238">
    <property type="entry name" value="Transglutaminase_C_sf"/>
</dbReference>
<evidence type="ECO:0000256" key="5">
    <source>
        <dbReference type="ARBA" id="ARBA00022837"/>
    </source>
</evidence>
<dbReference type="Pfam" id="PF00927">
    <property type="entry name" value="Transglut_C"/>
    <property type="match status" value="2"/>
</dbReference>
<dbReference type="Pfam" id="PF01841">
    <property type="entry name" value="Transglut_core"/>
    <property type="match status" value="2"/>
</dbReference>
<evidence type="ECO:0000256" key="6">
    <source>
        <dbReference type="ARBA" id="ARBA00023315"/>
    </source>
</evidence>
<comment type="catalytic activity">
    <reaction evidence="8">
        <text>L-glutaminyl-[protein] + L-lysyl-[protein] = [protein]-L-lysyl-N(6)-5-L-glutamyl-[protein] + NH4(+)</text>
        <dbReference type="Rhea" id="RHEA:54816"/>
        <dbReference type="Rhea" id="RHEA-COMP:9752"/>
        <dbReference type="Rhea" id="RHEA-COMP:10207"/>
        <dbReference type="Rhea" id="RHEA-COMP:14005"/>
        <dbReference type="ChEBI" id="CHEBI:28938"/>
        <dbReference type="ChEBI" id="CHEBI:29969"/>
        <dbReference type="ChEBI" id="CHEBI:30011"/>
        <dbReference type="ChEBI" id="CHEBI:138370"/>
        <dbReference type="EC" id="2.3.2.13"/>
    </reaction>
</comment>
<dbReference type="PANTHER" id="PTHR11590:SF69">
    <property type="entry name" value="RE08173P"/>
    <property type="match status" value="1"/>
</dbReference>
<organism evidence="10 11">
    <name type="scientific">Anopheles minimus</name>
    <dbReference type="NCBI Taxonomy" id="112268"/>
    <lineage>
        <taxon>Eukaryota</taxon>
        <taxon>Metazoa</taxon>
        <taxon>Ecdysozoa</taxon>
        <taxon>Arthropoda</taxon>
        <taxon>Hexapoda</taxon>
        <taxon>Insecta</taxon>
        <taxon>Pterygota</taxon>
        <taxon>Neoptera</taxon>
        <taxon>Endopterygota</taxon>
        <taxon>Diptera</taxon>
        <taxon>Nematocera</taxon>
        <taxon>Culicoidea</taxon>
        <taxon>Culicidae</taxon>
        <taxon>Anophelinae</taxon>
        <taxon>Anopheles</taxon>
    </lineage>
</organism>
<dbReference type="FunFam" id="3.90.260.10:FF:000002">
    <property type="entry name" value="Erythrocyte membrane protein band 4.2"/>
    <property type="match status" value="1"/>
</dbReference>
<reference evidence="11" key="1">
    <citation type="submission" date="2013-03" db="EMBL/GenBank/DDBJ databases">
        <title>The Genome Sequence of Anopheles minimus MINIMUS1.</title>
        <authorList>
            <consortium name="The Broad Institute Genomics Platform"/>
            <person name="Neafsey D.E."/>
            <person name="Walton C."/>
            <person name="Walker B."/>
            <person name="Young S.K."/>
            <person name="Zeng Q."/>
            <person name="Gargeya S."/>
            <person name="Fitzgerald M."/>
            <person name="Haas B."/>
            <person name="Abouelleil A."/>
            <person name="Allen A.W."/>
            <person name="Alvarado L."/>
            <person name="Arachchi H.M."/>
            <person name="Berlin A.M."/>
            <person name="Chapman S.B."/>
            <person name="Gainer-Dewar J."/>
            <person name="Goldberg J."/>
            <person name="Griggs A."/>
            <person name="Gujja S."/>
            <person name="Hansen M."/>
            <person name="Howarth C."/>
            <person name="Imamovic A."/>
            <person name="Ireland A."/>
            <person name="Larimer J."/>
            <person name="McCowan C."/>
            <person name="Murphy C."/>
            <person name="Pearson M."/>
            <person name="Poon T.W."/>
            <person name="Priest M."/>
            <person name="Roberts A."/>
            <person name="Saif S."/>
            <person name="Shea T."/>
            <person name="Sisk P."/>
            <person name="Sykes S."/>
            <person name="Wortman J."/>
            <person name="Nusbaum C."/>
            <person name="Birren B."/>
        </authorList>
    </citation>
    <scope>NUCLEOTIDE SEQUENCE [LARGE SCALE GENOMIC DNA]</scope>
    <source>
        <strain evidence="11">MINIMUS1</strain>
    </source>
</reference>
<dbReference type="FunFam" id="3.90.260.10:FF:000001">
    <property type="entry name" value="Protein-glutamine gamma-glutamyltransferase 2"/>
    <property type="match status" value="1"/>
</dbReference>
<reference evidence="10" key="2">
    <citation type="submission" date="2020-05" db="UniProtKB">
        <authorList>
            <consortium name="EnsemblMetazoa"/>
        </authorList>
    </citation>
    <scope>IDENTIFICATION</scope>
    <source>
        <strain evidence="10">MINIMUS1</strain>
    </source>
</reference>
<evidence type="ECO:0000313" key="11">
    <source>
        <dbReference type="Proteomes" id="UP000075920"/>
    </source>
</evidence>
<dbReference type="PANTHER" id="PTHR11590">
    <property type="entry name" value="PROTEIN-GLUTAMINE GAMMA-GLUTAMYLTRANSFERASE"/>
    <property type="match status" value="1"/>
</dbReference>
<dbReference type="SUPFAM" id="SSF49309">
    <property type="entry name" value="Transglutaminase, two C-terminal domains"/>
    <property type="match status" value="4"/>
</dbReference>
<dbReference type="FunFam" id="2.60.40.10:FF:000171">
    <property type="entry name" value="protein-glutamine gamma-glutamyltransferase 6"/>
    <property type="match status" value="1"/>
</dbReference>
<comment type="cofactor">
    <cofactor evidence="1">
        <name>Ca(2+)</name>
        <dbReference type="ChEBI" id="CHEBI:29108"/>
    </cofactor>
</comment>
<dbReference type="SUPFAM" id="SSF81296">
    <property type="entry name" value="E set domains"/>
    <property type="match status" value="2"/>
</dbReference>
<dbReference type="InterPro" id="IPR014756">
    <property type="entry name" value="Ig_E-set"/>
</dbReference>
<keyword evidence="11" id="KW-1185">Reference proteome</keyword>
<dbReference type="EnsemblMetazoa" id="AMIN009642-RA">
    <property type="protein sequence ID" value="AMIN009642-PA"/>
    <property type="gene ID" value="AMIN009642"/>
</dbReference>
<dbReference type="VEuPathDB" id="VectorBase:AMIN009642"/>
<sequence>MGSTANPYAYKIWPPRKAPTNSPIKDVLKIESIDLCFDENGKSLHTNSYEVMVKSRPTKRPRQLVVRRGASFTVRLLCSRKFDPSVDTMVLVFAIVPFDNDKASFGSGTETYVLVHPDNTTVPTADGEPEDDWGAVLVASNEKGKGKVELTMHISTPSYAPISRWTVQFHTRLDTTDAKTAFVMKDHMYVLYNPWCKEDVVYMEDEACRQEYVLNDSTMICKPSSKGLRMHSWFVGQYEPNVLDCALYIVSEVGNVKAASSGNPVLVTRALTGALNSASGFGVLQGNWSGNYEDGVPPTSWSGSVKILQQFYDTGTKVKYGQCWVYSGLLTTVCRAIGIPCRVITNFESAGDHDASLSIDYYVDDTDNTSNGMTVDSIWNYHVWGEAWMKRKDLQNPTLNGWQVIDATPQQLSDGMYKCGPFPVAAVKQGLVHVPFDGEFIYAEVNADVIYWSIGNDQNPPKPLQINTAQIGRDMSTKAIGTSSRVDVTDQYKPPEGSKEEREVMKLAMQYSCQRFSSAGLAKRMLGHLVNESNEEAIKLEIKCDEEMTLGTTFQIELTVTSTNGADPVDVSGNLVLKDSDYTGRHVETLKKTPFAVKLEPLESKTVLVSLNFEEYRKTASNKTNIKAICTAQVKGGDRMYVKMENFHLAPPSIELMLIEHSVAGPIAVQVDLRNPLPVPLTRGRFIVEGSRFTDPFEKKYDLIPVGGAVHFIYPINLRAKGQMVISASFISNELKNVHGDLLIQIPDADSEVNRMSYLYDYVERYLPTSWRRKRIRRPIIWSSPEYSPSAEVLTVRSVDLCIEENGKDHHTMRYELMSRDEYSGKIPKLVVRRGQSFRLRLVCDRPYDRSRDALSLIFTVADEDQPTHGHATLVGIPVNQFPEQLGEPHEWGAAIETIHGDLLEILVKPAATAPVGQWKLDIDTKLLSDAFGKSYSLPQAFYVLFNPWCPDDLVYMEEKAHRHEYVMSDTTLIYRGSYNRLRPSVWKFGQFEKHILDCSLLLIAKIGKVSATHRGDPVRVCRAISAAVNSPDDDGALLGNWGTDYSGGTPPTKWVGSVEIMQQFYKKQKPVKFAQCWVFAGVVSTIARAIGIPSRVVTNYSSAHDTQASLTVDYFVDKSGKIMEEMNADSIWNYHVWNEVWMQRPDLGISSDGDYGGWQAIDATPQESSDGMYRCGPASVLAIKLGEVMKPYDNNFLFAEVNADKVFWRYTGPHHPLKLLRKDVLGIGLFISTKAVGRWEREDITASYKFAEKSEEERATMLKALKQANSYFSRYYLNEEFNEVYFNFELRDDIKIGEPFSVILLVKNRSSETRHVVEGSLHVDTVLYTGKDRDSVKVDRFSVTLEPGTEQSIRMVVEFHEYYRKLRDQAAFNISCMATVLDTEFEFYAQDDFRVRKPDIKISLLGKPVSQAPVDVQFTLENPLPIPLHKGVFHVEGSGIGKPLLFKHPEIAPGEKVSNSFTMTPPYSGRMTLAAKFTSKELDDVDGFLAFIAHPRPEDIIMEVEDNSIIARTDVID</sequence>
<dbReference type="Pfam" id="PF00868">
    <property type="entry name" value="Transglut_N"/>
    <property type="match status" value="2"/>
</dbReference>
<accession>A0A182WGZ0</accession>
<dbReference type="InterPro" id="IPR036985">
    <property type="entry name" value="Transglutaminase-like_sf"/>
</dbReference>
<dbReference type="InterPro" id="IPR038765">
    <property type="entry name" value="Papain-like_cys_pep_sf"/>
</dbReference>
<dbReference type="SUPFAM" id="SSF54001">
    <property type="entry name" value="Cysteine proteinases"/>
    <property type="match status" value="2"/>
</dbReference>
<dbReference type="Gene3D" id="2.60.40.10">
    <property type="entry name" value="Immunoglobulins"/>
    <property type="match status" value="6"/>
</dbReference>